<proteinExistence type="predicted"/>
<dbReference type="InterPro" id="IPR029057">
    <property type="entry name" value="PRTase-like"/>
</dbReference>
<dbReference type="PIRSF" id="PIRSF020967">
    <property type="entry name" value="UCP020967"/>
    <property type="match status" value="1"/>
</dbReference>
<dbReference type="AlphaFoldDB" id="A0A7X3ILC1"/>
<evidence type="ECO:0000259" key="2">
    <source>
        <dbReference type="Pfam" id="PF15609"/>
    </source>
</evidence>
<dbReference type="InterPro" id="IPR011214">
    <property type="entry name" value="UCP020967"/>
</dbReference>
<gene>
    <name evidence="3" type="ORF">GRF59_19120</name>
</gene>
<keyword evidence="3" id="KW-0328">Glycosyltransferase</keyword>
<dbReference type="EMBL" id="WUBI01000003">
    <property type="protein sequence ID" value="MWV45730.1"/>
    <property type="molecule type" value="Genomic_DNA"/>
</dbReference>
<dbReference type="InterPro" id="IPR022537">
    <property type="entry name" value="TRSP_dom"/>
</dbReference>
<keyword evidence="3" id="KW-0808">Transferase</keyword>
<keyword evidence="4" id="KW-1185">Reference proteome</keyword>
<dbReference type="InterPro" id="IPR041688">
    <property type="entry name" value="PRTase_2"/>
</dbReference>
<dbReference type="GO" id="GO:0016757">
    <property type="term" value="F:glycosyltransferase activity"/>
    <property type="evidence" value="ECO:0007669"/>
    <property type="project" value="UniProtKB-KW"/>
</dbReference>
<comment type="caution">
    <text evidence="3">The sequence shown here is derived from an EMBL/GenBank/DDBJ whole genome shotgun (WGS) entry which is preliminary data.</text>
</comment>
<dbReference type="Proteomes" id="UP000460318">
    <property type="component" value="Unassembled WGS sequence"/>
</dbReference>
<sequence>MKSYLILDNLTVDVEITRNPFHLSRDILFQMAARINKKRSFLFVSKVLGKHIPVNPYIPLLGGAALALLLHEQEGGEVTEKLEKVMKGLQFPDQAESVYGYLKSRLLQVHEKTLFIAFAETATALGHAMYDLFEGNASFLHTTRERIVEMEPVLQFEEEHSHATAHRCYSVDGEFIKEADAIVLVDDEITTGKTALNIIRELHHTHPCAKYTIASLLDWRSEADLKRFDDTALELGVSIRCISLMSGRVEVHGEPEKKQAEALSETWSGSSPEFVCHDVSDWFDHVAYSSWNQLNEKNMSTYLSNTGRFGLRPGDCRELDRQVSQCASFLKSQRSGSNALCMGTGEFMYIPMRIAAEMGEGINYQSSTRSPIYPSSAPEYAVSNRFSFHAPEDVSVLNYFYNIPQGQYDELFVFIERQMPAGQEISFIQALESTGIPKIHLVTFNS</sequence>
<organism evidence="3 4">
    <name type="scientific">Paenibacillus dendrobii</name>
    <dbReference type="NCBI Taxonomy" id="2691084"/>
    <lineage>
        <taxon>Bacteria</taxon>
        <taxon>Bacillati</taxon>
        <taxon>Bacillota</taxon>
        <taxon>Bacilli</taxon>
        <taxon>Bacillales</taxon>
        <taxon>Paenibacillaceae</taxon>
        <taxon>Paenibacillus</taxon>
    </lineage>
</organism>
<dbReference type="Pfam" id="PF15609">
    <property type="entry name" value="PRTase_2"/>
    <property type="match status" value="1"/>
</dbReference>
<accession>A0A7X3ILC1</accession>
<evidence type="ECO:0000259" key="1">
    <source>
        <dbReference type="Pfam" id="PF12500"/>
    </source>
</evidence>
<dbReference type="CDD" id="cd06223">
    <property type="entry name" value="PRTases_typeI"/>
    <property type="match status" value="1"/>
</dbReference>
<dbReference type="Pfam" id="PF12500">
    <property type="entry name" value="TRSP"/>
    <property type="match status" value="1"/>
</dbReference>
<name>A0A7X3ILC1_9BACL</name>
<feature type="domain" description="TRSP" evidence="1">
    <location>
        <begin position="306"/>
        <end position="431"/>
    </location>
</feature>
<evidence type="ECO:0000313" key="4">
    <source>
        <dbReference type="Proteomes" id="UP000460318"/>
    </source>
</evidence>
<dbReference type="SUPFAM" id="SSF53271">
    <property type="entry name" value="PRTase-like"/>
    <property type="match status" value="1"/>
</dbReference>
<evidence type="ECO:0000313" key="3">
    <source>
        <dbReference type="EMBL" id="MWV45730.1"/>
    </source>
</evidence>
<feature type="domain" description="Orotate phosphoribosyltransferase-like" evidence="2">
    <location>
        <begin position="28"/>
        <end position="247"/>
    </location>
</feature>
<protein>
    <submittedName>
        <fullName evidence="3">Phosphoribosyltransferase</fullName>
    </submittedName>
</protein>
<dbReference type="InterPro" id="IPR000836">
    <property type="entry name" value="PRTase_dom"/>
</dbReference>
<reference evidence="3 4" key="1">
    <citation type="submission" date="2019-12" db="EMBL/GenBank/DDBJ databases">
        <title>Paenibacillus sp. nov., an endophytic bacterium isolated from the stem of Dendrobium.</title>
        <authorList>
            <person name="Zhao R."/>
        </authorList>
    </citation>
    <scope>NUCLEOTIDE SEQUENCE [LARGE SCALE GENOMIC DNA]</scope>
    <source>
        <strain evidence="3 4">HJL G12</strain>
    </source>
</reference>